<evidence type="ECO:0000313" key="4">
    <source>
        <dbReference type="Proteomes" id="UP000008066"/>
    </source>
</evidence>
<feature type="region of interest" description="Disordered" evidence="1">
    <location>
        <begin position="1"/>
        <end position="48"/>
    </location>
</feature>
<organism evidence="4">
    <name type="scientific">Chaetomium thermophilum (strain DSM 1495 / CBS 144.50 / IMI 039719)</name>
    <name type="common">Thermochaetoides thermophila</name>
    <dbReference type="NCBI Taxonomy" id="759272"/>
    <lineage>
        <taxon>Eukaryota</taxon>
        <taxon>Fungi</taxon>
        <taxon>Dikarya</taxon>
        <taxon>Ascomycota</taxon>
        <taxon>Pezizomycotina</taxon>
        <taxon>Sordariomycetes</taxon>
        <taxon>Sordariomycetidae</taxon>
        <taxon>Sordariales</taxon>
        <taxon>Chaetomiaceae</taxon>
        <taxon>Thermochaetoides</taxon>
    </lineage>
</organism>
<dbReference type="CDD" id="cd14688">
    <property type="entry name" value="bZIP_YAP"/>
    <property type="match status" value="1"/>
</dbReference>
<dbReference type="PANTHER" id="PTHR39607">
    <property type="entry name" value="XANTHOCILLIN BIOSYNTHESIS CLUSTER TRANSCRIPTION FACTOR XANC-RELATED"/>
    <property type="match status" value="1"/>
</dbReference>
<accession>G0SA55</accession>
<name>G0SA55_CHATD</name>
<dbReference type="InterPro" id="IPR052635">
    <property type="entry name" value="Sec_Metab_Biosynth_Reg"/>
</dbReference>
<dbReference type="PANTHER" id="PTHR39607:SF1">
    <property type="entry name" value="B-ZIP TRANSCRIPTION FACTOR (EUROFUNG)"/>
    <property type="match status" value="1"/>
</dbReference>
<dbReference type="OrthoDB" id="194358at2759"/>
<dbReference type="GO" id="GO:0003700">
    <property type="term" value="F:DNA-binding transcription factor activity"/>
    <property type="evidence" value="ECO:0007669"/>
    <property type="project" value="InterPro"/>
</dbReference>
<dbReference type="PROSITE" id="PS00036">
    <property type="entry name" value="BZIP_BASIC"/>
    <property type="match status" value="1"/>
</dbReference>
<dbReference type="Proteomes" id="UP000008066">
    <property type="component" value="Unassembled WGS sequence"/>
</dbReference>
<feature type="region of interest" description="Disordered" evidence="1">
    <location>
        <begin position="242"/>
        <end position="294"/>
    </location>
</feature>
<dbReference type="Gene3D" id="1.20.5.170">
    <property type="match status" value="1"/>
</dbReference>
<dbReference type="AlphaFoldDB" id="G0SA55"/>
<dbReference type="STRING" id="759272.G0SA55"/>
<feature type="compositionally biased region" description="Low complexity" evidence="1">
    <location>
        <begin position="84"/>
        <end position="93"/>
    </location>
</feature>
<feature type="compositionally biased region" description="Pro residues" evidence="1">
    <location>
        <begin position="17"/>
        <end position="28"/>
    </location>
</feature>
<evidence type="ECO:0000313" key="3">
    <source>
        <dbReference type="EMBL" id="EGS19627.1"/>
    </source>
</evidence>
<keyword evidence="4" id="KW-1185">Reference proteome</keyword>
<sequence>MYTMAQPHPFAYTAQPAHPPPPPPPTKQYPPTSSAFSSSAGPDEDWTKISDLAERRRIQNRIAQRNYRKKLKKRLEDLERRAGTSDGASSASGNDKTSSPAKKRTQASKTRTLLAPVKAAVPAPYTPPIRPEEEYLFQPTSYDQRDRSHSPPMFTYSTYPPPPEDMMMSASYGAIPAYRHIQPAEPYPDYLSPPPVPMVLPPMTHYTEAVKRDPSYPATTAAEESYPYMGYTSYIPGVDMGPAGHPSPYEQMPHTPPLSHSYDHSTACSESGSYDYPTTPLSMPGSPGMVQQQL</sequence>
<reference evidence="3 4" key="1">
    <citation type="journal article" date="2011" name="Cell">
        <title>Insight into structure and assembly of the nuclear pore complex by utilizing the genome of a eukaryotic thermophile.</title>
        <authorList>
            <person name="Amlacher S."/>
            <person name="Sarges P."/>
            <person name="Flemming D."/>
            <person name="van Noort V."/>
            <person name="Kunze R."/>
            <person name="Devos D.P."/>
            <person name="Arumugam M."/>
            <person name="Bork P."/>
            <person name="Hurt E."/>
        </authorList>
    </citation>
    <scope>NUCLEOTIDE SEQUENCE [LARGE SCALE GENOMIC DNA]</scope>
    <source>
        <strain evidence="4">DSM 1495 / CBS 144.50 / IMI 039719</strain>
    </source>
</reference>
<gene>
    <name evidence="3" type="ORF">CTHT_0041060</name>
</gene>
<feature type="region of interest" description="Disordered" evidence="1">
    <location>
        <begin position="60"/>
        <end position="114"/>
    </location>
</feature>
<feature type="domain" description="BZIP" evidence="2">
    <location>
        <begin position="55"/>
        <end position="70"/>
    </location>
</feature>
<dbReference type="GeneID" id="18258144"/>
<dbReference type="InterPro" id="IPR046347">
    <property type="entry name" value="bZIP_sf"/>
</dbReference>
<dbReference type="HOGENOM" id="CLU_059772_0_0_1"/>
<protein>
    <submittedName>
        <fullName evidence="3">Putative sequence-specific DNA binding protein</fullName>
    </submittedName>
</protein>
<dbReference type="eggNOG" id="ENOG502SQYS">
    <property type="taxonomic scope" value="Eukaryota"/>
</dbReference>
<dbReference type="SUPFAM" id="SSF57959">
    <property type="entry name" value="Leucine zipper domain"/>
    <property type="match status" value="1"/>
</dbReference>
<evidence type="ECO:0000256" key="1">
    <source>
        <dbReference type="SAM" id="MobiDB-lite"/>
    </source>
</evidence>
<dbReference type="InterPro" id="IPR004827">
    <property type="entry name" value="bZIP"/>
</dbReference>
<dbReference type="EMBL" id="GL988043">
    <property type="protein sequence ID" value="EGS19627.1"/>
    <property type="molecule type" value="Genomic_DNA"/>
</dbReference>
<evidence type="ECO:0000259" key="2">
    <source>
        <dbReference type="PROSITE" id="PS00036"/>
    </source>
</evidence>
<proteinExistence type="predicted"/>
<dbReference type="RefSeq" id="XP_006694512.1">
    <property type="nucleotide sequence ID" value="XM_006694449.1"/>
</dbReference>
<feature type="compositionally biased region" description="Basic and acidic residues" evidence="1">
    <location>
        <begin position="74"/>
        <end position="83"/>
    </location>
</feature>
<dbReference type="OMA" id="FMTQPAY"/>
<dbReference type="KEGG" id="cthr:CTHT_0041060"/>